<sequence length="383" mass="42712">MLIDDQAIVAYAVQQLIKTQEDIEFLAVQHADRAMAAALQWLPTVILQDLVMPNTDGFELVRRFREHPRTRDIPIVVLSTKEDAEVKAQAFADGANDYLIKLPAQAEMLARLRYHSAAYVHHLQRDAAYTQLSRELNMARRMLLGLLPEPGHIGPAHFDWLFQASSYVSGDCFDYFPIDSRHLCFYVVDVSGHGVSAAMLAFNAQHQIRASDRQAAAMIGQHGGIGPAAAAMVTDFNNRFMQMRETSLYLTMVYGILDQETGDVALVQAGHPPAMLMPKEGPPVPIGDGGLPIGFVSDTQYESHLLRLEPGARLYLYSDGITDCQNMHEECYGAGRLQQVLEFGRNLPLKDVGERLHHALRHWQGGIDNFADDVTFLAIEFKP</sequence>
<organism evidence="4 5">
    <name type="scientific">Noviherbaspirillum album</name>
    <dbReference type="NCBI Taxonomy" id="3080276"/>
    <lineage>
        <taxon>Bacteria</taxon>
        <taxon>Pseudomonadati</taxon>
        <taxon>Pseudomonadota</taxon>
        <taxon>Betaproteobacteria</taxon>
        <taxon>Burkholderiales</taxon>
        <taxon>Oxalobacteraceae</taxon>
        <taxon>Noviherbaspirillum</taxon>
    </lineage>
</organism>
<dbReference type="Pfam" id="PF00072">
    <property type="entry name" value="Response_reg"/>
    <property type="match status" value="1"/>
</dbReference>
<dbReference type="EMBL" id="JAWIIV010000023">
    <property type="protein sequence ID" value="MEC4721910.1"/>
    <property type="molecule type" value="Genomic_DNA"/>
</dbReference>
<dbReference type="SMART" id="SM00331">
    <property type="entry name" value="PP2C_SIG"/>
    <property type="match status" value="1"/>
</dbReference>
<evidence type="ECO:0000259" key="3">
    <source>
        <dbReference type="PROSITE" id="PS50110"/>
    </source>
</evidence>
<keyword evidence="2" id="KW-0597">Phosphoprotein</keyword>
<dbReference type="PANTHER" id="PTHR43156">
    <property type="entry name" value="STAGE II SPORULATION PROTEIN E-RELATED"/>
    <property type="match status" value="1"/>
</dbReference>
<evidence type="ECO:0000256" key="1">
    <source>
        <dbReference type="ARBA" id="ARBA00022801"/>
    </source>
</evidence>
<dbReference type="Gene3D" id="3.40.50.2300">
    <property type="match status" value="1"/>
</dbReference>
<dbReference type="InterPro" id="IPR036457">
    <property type="entry name" value="PPM-type-like_dom_sf"/>
</dbReference>
<keyword evidence="1" id="KW-0378">Hydrolase</keyword>
<dbReference type="InterPro" id="IPR001789">
    <property type="entry name" value="Sig_transdc_resp-reg_receiver"/>
</dbReference>
<reference evidence="4 5" key="1">
    <citation type="submission" date="2023-10" db="EMBL/GenBank/DDBJ databases">
        <title>Noviherbaspirillum sp. CPCC 100848 genome assembly.</title>
        <authorList>
            <person name="Li X.Y."/>
            <person name="Fang X.M."/>
        </authorList>
    </citation>
    <scope>NUCLEOTIDE SEQUENCE [LARGE SCALE GENOMIC DNA]</scope>
    <source>
        <strain evidence="4 5">CPCC 100848</strain>
    </source>
</reference>
<dbReference type="RefSeq" id="WP_326508592.1">
    <property type="nucleotide sequence ID" value="NZ_JAWIIV010000023.1"/>
</dbReference>
<dbReference type="InterPro" id="IPR052016">
    <property type="entry name" value="Bact_Sigma-Reg"/>
</dbReference>
<protein>
    <submittedName>
        <fullName evidence="4">Fused response regulator/phosphatase</fullName>
    </submittedName>
</protein>
<feature type="modified residue" description="4-aspartylphosphate" evidence="2">
    <location>
        <position position="49"/>
    </location>
</feature>
<gene>
    <name evidence="4" type="ORF">RY831_22330</name>
</gene>
<name>A0ABU6JE30_9BURK</name>
<feature type="domain" description="Response regulatory" evidence="3">
    <location>
        <begin position="1"/>
        <end position="116"/>
    </location>
</feature>
<dbReference type="SMART" id="SM00448">
    <property type="entry name" value="REC"/>
    <property type="match status" value="1"/>
</dbReference>
<dbReference type="Gene3D" id="3.60.40.10">
    <property type="entry name" value="PPM-type phosphatase domain"/>
    <property type="match status" value="1"/>
</dbReference>
<keyword evidence="5" id="KW-1185">Reference proteome</keyword>
<dbReference type="PROSITE" id="PS50110">
    <property type="entry name" value="RESPONSE_REGULATORY"/>
    <property type="match status" value="1"/>
</dbReference>
<proteinExistence type="predicted"/>
<dbReference type="Proteomes" id="UP001352263">
    <property type="component" value="Unassembled WGS sequence"/>
</dbReference>
<accession>A0ABU6JE30</accession>
<comment type="caution">
    <text evidence="4">The sequence shown here is derived from an EMBL/GenBank/DDBJ whole genome shotgun (WGS) entry which is preliminary data.</text>
</comment>
<dbReference type="PANTHER" id="PTHR43156:SF2">
    <property type="entry name" value="STAGE II SPORULATION PROTEIN E"/>
    <property type="match status" value="1"/>
</dbReference>
<dbReference type="InterPro" id="IPR001932">
    <property type="entry name" value="PPM-type_phosphatase-like_dom"/>
</dbReference>
<evidence type="ECO:0000313" key="4">
    <source>
        <dbReference type="EMBL" id="MEC4721910.1"/>
    </source>
</evidence>
<dbReference type="Pfam" id="PF07228">
    <property type="entry name" value="SpoIIE"/>
    <property type="match status" value="1"/>
</dbReference>
<evidence type="ECO:0000313" key="5">
    <source>
        <dbReference type="Proteomes" id="UP001352263"/>
    </source>
</evidence>
<dbReference type="InterPro" id="IPR011006">
    <property type="entry name" value="CheY-like_superfamily"/>
</dbReference>
<dbReference type="SUPFAM" id="SSF52172">
    <property type="entry name" value="CheY-like"/>
    <property type="match status" value="1"/>
</dbReference>
<dbReference type="SUPFAM" id="SSF81606">
    <property type="entry name" value="PP2C-like"/>
    <property type="match status" value="1"/>
</dbReference>
<evidence type="ECO:0000256" key="2">
    <source>
        <dbReference type="PROSITE-ProRule" id="PRU00169"/>
    </source>
</evidence>